<keyword evidence="1" id="KW-0472">Membrane</keyword>
<evidence type="ECO:0000256" key="1">
    <source>
        <dbReference type="SAM" id="Phobius"/>
    </source>
</evidence>
<keyword evidence="3" id="KW-1185">Reference proteome</keyword>
<dbReference type="RefSeq" id="WP_133403601.1">
    <property type="nucleotide sequence ID" value="NZ_SMTK01000003.1"/>
</dbReference>
<evidence type="ECO:0000313" key="3">
    <source>
        <dbReference type="Proteomes" id="UP000295411"/>
    </source>
</evidence>
<keyword evidence="1" id="KW-0812">Transmembrane</keyword>
<feature type="transmembrane region" description="Helical" evidence="1">
    <location>
        <begin position="59"/>
        <end position="77"/>
    </location>
</feature>
<name>A0A4R5TW12_9MICC</name>
<sequence>MESETTYGVEPGEGFYAWPRPLPPPALRVLKKGLLLAAALLTVHQFIPAGSAGSLVSEVFTIALVMSWLAPLGRMYTRLAGRRGDRSG</sequence>
<gene>
    <name evidence="2" type="ORF">E2F48_08595</name>
</gene>
<reference evidence="2 3" key="1">
    <citation type="submission" date="2019-03" db="EMBL/GenBank/DDBJ databases">
        <title>Arthrobacter sp. nov., an bacterium isolated from biocrust in Mu Us Desert.</title>
        <authorList>
            <person name="Lixiong L."/>
        </authorList>
    </citation>
    <scope>NUCLEOTIDE SEQUENCE [LARGE SCALE GENOMIC DNA]</scope>
    <source>
        <strain evidence="2 3">SLN-3</strain>
    </source>
</reference>
<protein>
    <submittedName>
        <fullName evidence="2">Uncharacterized protein</fullName>
    </submittedName>
</protein>
<keyword evidence="1" id="KW-1133">Transmembrane helix</keyword>
<proteinExistence type="predicted"/>
<organism evidence="2 3">
    <name type="scientific">Arthrobacter crusticola</name>
    <dbReference type="NCBI Taxonomy" id="2547960"/>
    <lineage>
        <taxon>Bacteria</taxon>
        <taxon>Bacillati</taxon>
        <taxon>Actinomycetota</taxon>
        <taxon>Actinomycetes</taxon>
        <taxon>Micrococcales</taxon>
        <taxon>Micrococcaceae</taxon>
        <taxon>Arthrobacter</taxon>
    </lineage>
</organism>
<dbReference type="OrthoDB" id="9854672at2"/>
<accession>A0A4R5TW12</accession>
<dbReference type="Proteomes" id="UP000295411">
    <property type="component" value="Unassembled WGS sequence"/>
</dbReference>
<dbReference type="AlphaFoldDB" id="A0A4R5TW12"/>
<evidence type="ECO:0000313" key="2">
    <source>
        <dbReference type="EMBL" id="TDK25325.1"/>
    </source>
</evidence>
<dbReference type="EMBL" id="SMTK01000003">
    <property type="protein sequence ID" value="TDK25325.1"/>
    <property type="molecule type" value="Genomic_DNA"/>
</dbReference>
<comment type="caution">
    <text evidence="2">The sequence shown here is derived from an EMBL/GenBank/DDBJ whole genome shotgun (WGS) entry which is preliminary data.</text>
</comment>